<reference evidence="2 3" key="1">
    <citation type="submission" date="2019-01" db="EMBL/GenBank/DDBJ databases">
        <title>Sequencing of cultivated peanut Arachis hypogaea provides insights into genome evolution and oil improvement.</title>
        <authorList>
            <person name="Chen X."/>
        </authorList>
    </citation>
    <scope>NUCLEOTIDE SEQUENCE [LARGE SCALE GENOMIC DNA]</scope>
    <source>
        <strain evidence="3">cv. Fuhuasheng</strain>
        <tissue evidence="2">Leaves</tissue>
    </source>
</reference>
<dbReference type="AlphaFoldDB" id="A0A445DFP2"/>
<evidence type="ECO:0000313" key="3">
    <source>
        <dbReference type="Proteomes" id="UP000289738"/>
    </source>
</evidence>
<evidence type="ECO:0000256" key="1">
    <source>
        <dbReference type="SAM" id="MobiDB-lite"/>
    </source>
</evidence>
<evidence type="ECO:0000313" key="2">
    <source>
        <dbReference type="EMBL" id="RYR61980.1"/>
    </source>
</evidence>
<organism evidence="2 3">
    <name type="scientific">Arachis hypogaea</name>
    <name type="common">Peanut</name>
    <dbReference type="NCBI Taxonomy" id="3818"/>
    <lineage>
        <taxon>Eukaryota</taxon>
        <taxon>Viridiplantae</taxon>
        <taxon>Streptophyta</taxon>
        <taxon>Embryophyta</taxon>
        <taxon>Tracheophyta</taxon>
        <taxon>Spermatophyta</taxon>
        <taxon>Magnoliopsida</taxon>
        <taxon>eudicotyledons</taxon>
        <taxon>Gunneridae</taxon>
        <taxon>Pentapetalae</taxon>
        <taxon>rosids</taxon>
        <taxon>fabids</taxon>
        <taxon>Fabales</taxon>
        <taxon>Fabaceae</taxon>
        <taxon>Papilionoideae</taxon>
        <taxon>50 kb inversion clade</taxon>
        <taxon>dalbergioids sensu lato</taxon>
        <taxon>Dalbergieae</taxon>
        <taxon>Pterocarpus clade</taxon>
        <taxon>Arachis</taxon>
    </lineage>
</organism>
<name>A0A445DFP2_ARAHY</name>
<keyword evidence="3" id="KW-1185">Reference proteome</keyword>
<sequence length="206" mass="22819">MRKTIHGKSVSKLLNWPVPGRSNRSRFRLVESNLDSTGRTEPGPSRLENSSEGTLTLHRRRRSQIVSAAAVPRSSNPNPVTRLVLFIFAGFSARNPACQPCLILHLSFHRAAGGLTVAAWFIVVVRHSSWFILLEGPPVRPTPTSPGSALPSSVRRVHRQLASIRGQLPVVRRQLTSVCRQLPVVRRSPANLWSLPSPKMVFIHLA</sequence>
<dbReference type="EMBL" id="SDMP01000004">
    <property type="protein sequence ID" value="RYR61980.1"/>
    <property type="molecule type" value="Genomic_DNA"/>
</dbReference>
<accession>A0A445DFP2</accession>
<protein>
    <submittedName>
        <fullName evidence="2">Uncharacterized protein</fullName>
    </submittedName>
</protein>
<dbReference type="Proteomes" id="UP000289738">
    <property type="component" value="Chromosome A04"/>
</dbReference>
<gene>
    <name evidence="2" type="ORF">Ahy_A04g019263</name>
</gene>
<feature type="region of interest" description="Disordered" evidence="1">
    <location>
        <begin position="32"/>
        <end position="54"/>
    </location>
</feature>
<comment type="caution">
    <text evidence="2">The sequence shown here is derived from an EMBL/GenBank/DDBJ whole genome shotgun (WGS) entry which is preliminary data.</text>
</comment>
<proteinExistence type="predicted"/>